<dbReference type="InterPro" id="IPR013149">
    <property type="entry name" value="ADH-like_C"/>
</dbReference>
<dbReference type="OrthoDB" id="9770238at2"/>
<reference evidence="6 7" key="1">
    <citation type="submission" date="2016-10" db="EMBL/GenBank/DDBJ databases">
        <authorList>
            <person name="de Groot N.N."/>
        </authorList>
    </citation>
    <scope>NUCLEOTIDE SEQUENCE [LARGE SCALE GENOMIC DNA]</scope>
    <source>
        <strain evidence="6 7">CGMCC 1.6134</strain>
    </source>
</reference>
<evidence type="ECO:0000259" key="5">
    <source>
        <dbReference type="SMART" id="SM00829"/>
    </source>
</evidence>
<gene>
    <name evidence="6" type="ORF">SAMN04488054_12726</name>
</gene>
<dbReference type="InterPro" id="IPR002328">
    <property type="entry name" value="ADH_Zn_CS"/>
</dbReference>
<dbReference type="InterPro" id="IPR050129">
    <property type="entry name" value="Zn_alcohol_dh"/>
</dbReference>
<dbReference type="Gene3D" id="3.90.180.10">
    <property type="entry name" value="Medium-chain alcohol dehydrogenases, catalytic domain"/>
    <property type="match status" value="1"/>
</dbReference>
<accession>A0A1I4PJ50</accession>
<keyword evidence="1 4" id="KW-0479">Metal-binding</keyword>
<dbReference type="InterPro" id="IPR020843">
    <property type="entry name" value="ER"/>
</dbReference>
<keyword evidence="3" id="KW-0560">Oxidoreductase</keyword>
<sequence>MQALVKEQKGYGHLIVKDVPEPAPGPDQVKIEVKYAGVCGSDLHAYEGHYDVKTPVILGHEFSGVVVQIGSNVTECRPGDRVTTETTYDICGECRYCESGDYNLCPRRVGLGSKQDGGWTNYVIARKESIHVLPEEVDYEAASLTEPLACAYHAVEKAEVGKGDTAVVLGPGPIGLLTAQVLQAGGASVIITGLSHDKTRLAKAEELGIDEQINIETENVKDIVLERTSGYGADLVFECTGAPPAANMGLDLLTKKGQYVQVGIFPEEKVSLNASDIIQKEIQVTGTRSQKAADWEPSLELIRSGTVDTKALITHEFDITQWDEAYDAIKNGGGIKVSLTPVNMEERGDNT</sequence>
<dbReference type="Proteomes" id="UP000199668">
    <property type="component" value="Unassembled WGS sequence"/>
</dbReference>
<dbReference type="GO" id="GO:0008270">
    <property type="term" value="F:zinc ion binding"/>
    <property type="evidence" value="ECO:0007669"/>
    <property type="project" value="InterPro"/>
</dbReference>
<keyword evidence="7" id="KW-1185">Reference proteome</keyword>
<proteinExistence type="inferred from homology"/>
<dbReference type="GO" id="GO:0016491">
    <property type="term" value="F:oxidoreductase activity"/>
    <property type="evidence" value="ECO:0007669"/>
    <property type="project" value="UniProtKB-KW"/>
</dbReference>
<evidence type="ECO:0000256" key="4">
    <source>
        <dbReference type="RuleBase" id="RU361277"/>
    </source>
</evidence>
<dbReference type="InterPro" id="IPR036291">
    <property type="entry name" value="NAD(P)-bd_dom_sf"/>
</dbReference>
<keyword evidence="2 4" id="KW-0862">Zinc</keyword>
<dbReference type="AlphaFoldDB" id="A0A1I4PJ50"/>
<evidence type="ECO:0000313" key="6">
    <source>
        <dbReference type="EMBL" id="SFM27822.1"/>
    </source>
</evidence>
<dbReference type="SUPFAM" id="SSF51735">
    <property type="entry name" value="NAD(P)-binding Rossmann-fold domains"/>
    <property type="match status" value="1"/>
</dbReference>
<dbReference type="PANTHER" id="PTHR43401:SF2">
    <property type="entry name" value="L-THREONINE 3-DEHYDROGENASE"/>
    <property type="match status" value="1"/>
</dbReference>
<dbReference type="InterPro" id="IPR013154">
    <property type="entry name" value="ADH-like_N"/>
</dbReference>
<feature type="domain" description="Enoyl reductase (ER)" evidence="5">
    <location>
        <begin position="12"/>
        <end position="339"/>
    </location>
</feature>
<dbReference type="Pfam" id="PF08240">
    <property type="entry name" value="ADH_N"/>
    <property type="match status" value="1"/>
</dbReference>
<dbReference type="EMBL" id="FOTY01000027">
    <property type="protein sequence ID" value="SFM27822.1"/>
    <property type="molecule type" value="Genomic_DNA"/>
</dbReference>
<protein>
    <submittedName>
        <fullName evidence="6">L-iditol 2-dehydrogenase</fullName>
    </submittedName>
</protein>
<comment type="cofactor">
    <cofactor evidence="4">
        <name>Zn(2+)</name>
        <dbReference type="ChEBI" id="CHEBI:29105"/>
    </cofactor>
</comment>
<evidence type="ECO:0000256" key="2">
    <source>
        <dbReference type="ARBA" id="ARBA00022833"/>
    </source>
</evidence>
<dbReference type="PANTHER" id="PTHR43401">
    <property type="entry name" value="L-THREONINE 3-DEHYDROGENASE"/>
    <property type="match status" value="1"/>
</dbReference>
<dbReference type="Gene3D" id="3.40.50.720">
    <property type="entry name" value="NAD(P)-binding Rossmann-like Domain"/>
    <property type="match status" value="1"/>
</dbReference>
<organism evidence="6 7">
    <name type="scientific">Salibacterium qingdaonense</name>
    <dbReference type="NCBI Taxonomy" id="266892"/>
    <lineage>
        <taxon>Bacteria</taxon>
        <taxon>Bacillati</taxon>
        <taxon>Bacillota</taxon>
        <taxon>Bacilli</taxon>
        <taxon>Bacillales</taxon>
        <taxon>Bacillaceae</taxon>
    </lineage>
</organism>
<evidence type="ECO:0000256" key="3">
    <source>
        <dbReference type="ARBA" id="ARBA00023002"/>
    </source>
</evidence>
<dbReference type="STRING" id="266892.SAMN04488054_12726"/>
<dbReference type="PROSITE" id="PS00059">
    <property type="entry name" value="ADH_ZINC"/>
    <property type="match status" value="1"/>
</dbReference>
<dbReference type="RefSeq" id="WP_090927953.1">
    <property type="nucleotide sequence ID" value="NZ_FOTY01000027.1"/>
</dbReference>
<evidence type="ECO:0000256" key="1">
    <source>
        <dbReference type="ARBA" id="ARBA00022723"/>
    </source>
</evidence>
<comment type="similarity">
    <text evidence="4">Belongs to the zinc-containing alcohol dehydrogenase family.</text>
</comment>
<evidence type="ECO:0000313" key="7">
    <source>
        <dbReference type="Proteomes" id="UP000199668"/>
    </source>
</evidence>
<dbReference type="InterPro" id="IPR011032">
    <property type="entry name" value="GroES-like_sf"/>
</dbReference>
<dbReference type="SUPFAM" id="SSF50129">
    <property type="entry name" value="GroES-like"/>
    <property type="match status" value="1"/>
</dbReference>
<dbReference type="SMART" id="SM00829">
    <property type="entry name" value="PKS_ER"/>
    <property type="match status" value="1"/>
</dbReference>
<dbReference type="Pfam" id="PF00107">
    <property type="entry name" value="ADH_zinc_N"/>
    <property type="match status" value="1"/>
</dbReference>
<name>A0A1I4PJ50_9BACI</name>
<dbReference type="CDD" id="cd08258">
    <property type="entry name" value="Zn_ADH4"/>
    <property type="match status" value="1"/>
</dbReference>